<sequence>MGEEEKHLQKAIPEAVQAMIVDTLGGRIQVSWDKESAATPFGQLVFFVEFLEVTGLWQLPLSLDPENLPFQFLGGRSMFTGNCLAITGIAAPI</sequence>
<gene>
    <name evidence="1" type="ORF">HJG40_08275</name>
</gene>
<accession>A0ABS5ZRL0</accession>
<proteinExistence type="predicted"/>
<organism evidence="1 2">
    <name type="scientific">Acidithiobacillus concretivorus</name>
    <dbReference type="NCBI Taxonomy" id="3063952"/>
    <lineage>
        <taxon>Bacteria</taxon>
        <taxon>Pseudomonadati</taxon>
        <taxon>Pseudomonadota</taxon>
        <taxon>Acidithiobacillia</taxon>
        <taxon>Acidithiobacillales</taxon>
        <taxon>Acidithiobacillaceae</taxon>
        <taxon>Acidithiobacillus</taxon>
    </lineage>
</organism>
<dbReference type="RefSeq" id="WP_215863755.1">
    <property type="nucleotide sequence ID" value="NZ_JABELD010000057.1"/>
</dbReference>
<reference evidence="1 2" key="1">
    <citation type="journal article" date="2021" name="ISME J.">
        <title>Genomic evolution of the class Acidithiobacillia: deep-branching Proteobacteria living in extreme acidic conditions.</title>
        <authorList>
            <person name="Moya-Beltran A."/>
            <person name="Beard S."/>
            <person name="Rojas-Villalobos C."/>
            <person name="Issotta F."/>
            <person name="Gallardo Y."/>
            <person name="Ulloa R."/>
            <person name="Giaveno A."/>
            <person name="Degli Esposti M."/>
            <person name="Johnson D.B."/>
            <person name="Quatrini R."/>
        </authorList>
    </citation>
    <scope>NUCLEOTIDE SEQUENCE [LARGE SCALE GENOMIC DNA]</scope>
    <source>
        <strain evidence="1 2">ATCC 19703</strain>
    </source>
</reference>
<comment type="caution">
    <text evidence="1">The sequence shown here is derived from an EMBL/GenBank/DDBJ whole genome shotgun (WGS) entry which is preliminary data.</text>
</comment>
<evidence type="ECO:0000313" key="2">
    <source>
        <dbReference type="Proteomes" id="UP001197028"/>
    </source>
</evidence>
<evidence type="ECO:0000313" key="1">
    <source>
        <dbReference type="EMBL" id="MBU2738782.1"/>
    </source>
</evidence>
<keyword evidence="2" id="KW-1185">Reference proteome</keyword>
<protein>
    <submittedName>
        <fullName evidence="1">Uncharacterized protein</fullName>
    </submittedName>
</protein>
<name>A0ABS5ZRL0_9PROT</name>
<dbReference type="Proteomes" id="UP001197028">
    <property type="component" value="Unassembled WGS sequence"/>
</dbReference>
<dbReference type="EMBL" id="JABELD010000057">
    <property type="protein sequence ID" value="MBU2738782.1"/>
    <property type="molecule type" value="Genomic_DNA"/>
</dbReference>